<feature type="transmembrane region" description="Helical" evidence="1">
    <location>
        <begin position="25"/>
        <end position="43"/>
    </location>
</feature>
<dbReference type="EMBL" id="JANIBL010000006">
    <property type="protein sequence ID" value="MCQ8116384.1"/>
    <property type="molecule type" value="Genomic_DNA"/>
</dbReference>
<name>A0ABT1TNN3_9GAMM</name>
<keyword evidence="1" id="KW-1133">Transmembrane helix</keyword>
<comment type="caution">
    <text evidence="2">The sequence shown here is derived from an EMBL/GenBank/DDBJ whole genome shotgun (WGS) entry which is preliminary data.</text>
</comment>
<accession>A0ABT1TNN3</accession>
<evidence type="ECO:0000313" key="2">
    <source>
        <dbReference type="EMBL" id="MCQ8116384.1"/>
    </source>
</evidence>
<gene>
    <name evidence="2" type="ORF">NP589_03040</name>
</gene>
<keyword evidence="1" id="KW-0812">Transmembrane</keyword>
<reference evidence="2 3" key="1">
    <citation type="submission" date="2022-07" db="EMBL/GenBank/DDBJ databases">
        <title>Methylomonas rivi sp. nov., Methylomonas rosea sp. nov., Methylomonas aureus sp. nov. and Methylomonas subterranea sp. nov., four novel methanotrophs isolated from a freshwater creek and the deep terrestrial subsurface.</title>
        <authorList>
            <person name="Abin C."/>
            <person name="Sankaranarayanan K."/>
            <person name="Garner C."/>
            <person name="Sindelar R."/>
            <person name="Kotary K."/>
            <person name="Garner R."/>
            <person name="Barclay S."/>
            <person name="Lawson P."/>
            <person name="Krumholz L."/>
        </authorList>
    </citation>
    <scope>NUCLEOTIDE SEQUENCE [LARGE SCALE GENOMIC DNA]</scope>
    <source>
        <strain evidence="2 3">WSC-7</strain>
    </source>
</reference>
<proteinExistence type="predicted"/>
<protein>
    <submittedName>
        <fullName evidence="2">Uncharacterized protein</fullName>
    </submittedName>
</protein>
<dbReference type="Proteomes" id="UP001524570">
    <property type="component" value="Unassembled WGS sequence"/>
</dbReference>
<keyword evidence="1" id="KW-0472">Membrane</keyword>
<evidence type="ECO:0000256" key="1">
    <source>
        <dbReference type="SAM" id="Phobius"/>
    </source>
</evidence>
<keyword evidence="3" id="KW-1185">Reference proteome</keyword>
<sequence length="50" mass="5622">MDTTCYRGMPKFIGAFIDALYQNPTLMFVAMAGVTALAGLWWYKANNKTQ</sequence>
<dbReference type="RefSeq" id="WP_157204842.1">
    <property type="nucleotide sequence ID" value="NZ_JANIBL010000006.1"/>
</dbReference>
<evidence type="ECO:0000313" key="3">
    <source>
        <dbReference type="Proteomes" id="UP001524570"/>
    </source>
</evidence>
<organism evidence="2 3">
    <name type="scientific">Methylomonas rosea</name>
    <dbReference type="NCBI Taxonomy" id="2952227"/>
    <lineage>
        <taxon>Bacteria</taxon>
        <taxon>Pseudomonadati</taxon>
        <taxon>Pseudomonadota</taxon>
        <taxon>Gammaproteobacteria</taxon>
        <taxon>Methylococcales</taxon>
        <taxon>Methylococcaceae</taxon>
        <taxon>Methylomonas</taxon>
    </lineage>
</organism>